<comment type="similarity">
    <text evidence="2">Belongs to the ATPase inhibitor family.</text>
</comment>
<evidence type="ECO:0000313" key="9">
    <source>
        <dbReference type="Proteomes" id="UP000001593"/>
    </source>
</evidence>
<dbReference type="STRING" id="45351.A7SS84"/>
<keyword evidence="3" id="KW-0809">Transit peptide</keyword>
<dbReference type="InParanoid" id="A7SS84"/>
<dbReference type="Gene3D" id="1.20.5.500">
    <property type="entry name" value="Single helix bin"/>
    <property type="match status" value="1"/>
</dbReference>
<dbReference type="GO" id="GO:0042030">
    <property type="term" value="F:ATPase inhibitor activity"/>
    <property type="evidence" value="ECO:0000318"/>
    <property type="project" value="GO_Central"/>
</dbReference>
<evidence type="ECO:0000256" key="1">
    <source>
        <dbReference type="ARBA" id="ARBA00004173"/>
    </source>
</evidence>
<evidence type="ECO:0000256" key="4">
    <source>
        <dbReference type="ARBA" id="ARBA00023054"/>
    </source>
</evidence>
<evidence type="ECO:0000313" key="8">
    <source>
        <dbReference type="EMBL" id="EDO33447.1"/>
    </source>
</evidence>
<dbReference type="Proteomes" id="UP000001593">
    <property type="component" value="Unassembled WGS sequence"/>
</dbReference>
<dbReference type="PANTHER" id="PTHR48417">
    <property type="entry name" value="ATP SYNTHASE F1 SUBUNIT EPSILON"/>
    <property type="match status" value="1"/>
</dbReference>
<organism evidence="8 9">
    <name type="scientific">Nematostella vectensis</name>
    <name type="common">Starlet sea anemone</name>
    <dbReference type="NCBI Taxonomy" id="45351"/>
    <lineage>
        <taxon>Eukaryota</taxon>
        <taxon>Metazoa</taxon>
        <taxon>Cnidaria</taxon>
        <taxon>Anthozoa</taxon>
        <taxon>Hexacorallia</taxon>
        <taxon>Actiniaria</taxon>
        <taxon>Edwardsiidae</taxon>
        <taxon>Nematostella</taxon>
    </lineage>
</organism>
<dbReference type="FunFam" id="1.20.5.500:FF:000007">
    <property type="entry name" value="ATPase inhibitor, putative"/>
    <property type="match status" value="1"/>
</dbReference>
<dbReference type="PANTHER" id="PTHR48417:SF1">
    <property type="entry name" value="ATP SYNTHASE F1 SUBUNIT EPSILON"/>
    <property type="match status" value="1"/>
</dbReference>
<dbReference type="EMBL" id="DS469773">
    <property type="protein sequence ID" value="EDO33447.1"/>
    <property type="molecule type" value="Genomic_DNA"/>
</dbReference>
<evidence type="ECO:0000256" key="5">
    <source>
        <dbReference type="ARBA" id="ARBA00023128"/>
    </source>
</evidence>
<dbReference type="Pfam" id="PF04568">
    <property type="entry name" value="IATP"/>
    <property type="match status" value="1"/>
</dbReference>
<sequence length="121" mass="13082">MAAMKRVLPCVSARVLGVRSPVVSAVRMMCIGEPGSGAGKGGGSGGNIRSAGGAFGKMEQAHEEQYFRQMQAQQLAALKEHQEHLIATHKQEIEHHEEAIRRHKEALKSYEKKDGSGSDSD</sequence>
<dbReference type="KEGG" id="nve:5504641"/>
<dbReference type="AlphaFoldDB" id="A7SS84"/>
<dbReference type="OMA" id="QEVDHHK"/>
<feature type="region of interest" description="Disordered" evidence="7">
    <location>
        <begin position="102"/>
        <end position="121"/>
    </location>
</feature>
<dbReference type="OrthoDB" id="10045676at2759"/>
<keyword evidence="4" id="KW-0175">Coiled coil</keyword>
<dbReference type="eggNOG" id="ENOG502S8MH">
    <property type="taxonomic scope" value="Eukaryota"/>
</dbReference>
<accession>A7SS84</accession>
<keyword evidence="5" id="KW-0496">Mitochondrion</keyword>
<keyword evidence="9" id="KW-1185">Reference proteome</keyword>
<dbReference type="GO" id="GO:0005739">
    <property type="term" value="C:mitochondrion"/>
    <property type="evidence" value="ECO:0000318"/>
    <property type="project" value="GO_Central"/>
</dbReference>
<feature type="region of interest" description="Disordered" evidence="7">
    <location>
        <begin position="34"/>
        <end position="53"/>
    </location>
</feature>
<proteinExistence type="inferred from homology"/>
<evidence type="ECO:0000256" key="7">
    <source>
        <dbReference type="SAM" id="MobiDB-lite"/>
    </source>
</evidence>
<evidence type="ECO:0000256" key="6">
    <source>
        <dbReference type="ARBA" id="ARBA00030036"/>
    </source>
</evidence>
<gene>
    <name evidence="8" type="ORF">NEMVEDRAFT_v1g247074</name>
</gene>
<reference evidence="8 9" key="1">
    <citation type="journal article" date="2007" name="Science">
        <title>Sea anemone genome reveals ancestral eumetazoan gene repertoire and genomic organization.</title>
        <authorList>
            <person name="Putnam N.H."/>
            <person name="Srivastava M."/>
            <person name="Hellsten U."/>
            <person name="Dirks B."/>
            <person name="Chapman J."/>
            <person name="Salamov A."/>
            <person name="Terry A."/>
            <person name="Shapiro H."/>
            <person name="Lindquist E."/>
            <person name="Kapitonov V.V."/>
            <person name="Jurka J."/>
            <person name="Genikhovich G."/>
            <person name="Grigoriev I.V."/>
            <person name="Lucas S.M."/>
            <person name="Steele R.E."/>
            <person name="Finnerty J.R."/>
            <person name="Technau U."/>
            <person name="Martindale M.Q."/>
            <person name="Rokhsar D.S."/>
        </authorList>
    </citation>
    <scope>NUCLEOTIDE SEQUENCE [LARGE SCALE GENOMIC DNA]</scope>
    <source>
        <strain evidence="9">CH2 X CH6</strain>
    </source>
</reference>
<dbReference type="SUPFAM" id="SSF64602">
    <property type="entry name" value="F1 ATPase inhibitor, IF1, C-terminal domain"/>
    <property type="match status" value="1"/>
</dbReference>
<comment type="subcellular location">
    <subcellularLocation>
        <location evidence="1">Mitochondrion</location>
    </subcellularLocation>
</comment>
<name>A7SS84_NEMVE</name>
<evidence type="ECO:0000256" key="3">
    <source>
        <dbReference type="ARBA" id="ARBA00022946"/>
    </source>
</evidence>
<dbReference type="InterPro" id="IPR007648">
    <property type="entry name" value="ATPase_inhibitor_mt"/>
</dbReference>
<protein>
    <recommendedName>
        <fullName evidence="6">ATP synthase F1 subunit epsilon</fullName>
    </recommendedName>
</protein>
<feature type="compositionally biased region" description="Gly residues" evidence="7">
    <location>
        <begin position="34"/>
        <end position="46"/>
    </location>
</feature>
<evidence type="ECO:0000256" key="2">
    <source>
        <dbReference type="ARBA" id="ARBA00010901"/>
    </source>
</evidence>
<dbReference type="HOGENOM" id="CLU_147479_1_0_1"/>